<name>A0A1C4Y3Y6_9ACTN</name>
<dbReference type="Proteomes" id="UP000198551">
    <property type="component" value="Unassembled WGS sequence"/>
</dbReference>
<reference evidence="3" key="1">
    <citation type="submission" date="2016-06" db="EMBL/GenBank/DDBJ databases">
        <authorList>
            <person name="Varghese N."/>
        </authorList>
    </citation>
    <scope>NUCLEOTIDE SEQUENCE [LARGE SCALE GENOMIC DNA]</scope>
    <source>
        <strain evidence="3">DSM 45555</strain>
    </source>
</reference>
<proteinExistence type="predicted"/>
<keyword evidence="1" id="KW-0812">Transmembrane</keyword>
<keyword evidence="1" id="KW-0472">Membrane</keyword>
<protein>
    <submittedName>
        <fullName evidence="2">Uncharacterized protein</fullName>
    </submittedName>
</protein>
<evidence type="ECO:0000256" key="1">
    <source>
        <dbReference type="SAM" id="Phobius"/>
    </source>
</evidence>
<feature type="transmembrane region" description="Helical" evidence="1">
    <location>
        <begin position="58"/>
        <end position="81"/>
    </location>
</feature>
<organism evidence="2 3">
    <name type="scientific">Micromonospora marina</name>
    <dbReference type="NCBI Taxonomy" id="307120"/>
    <lineage>
        <taxon>Bacteria</taxon>
        <taxon>Bacillati</taxon>
        <taxon>Actinomycetota</taxon>
        <taxon>Actinomycetes</taxon>
        <taxon>Micromonosporales</taxon>
        <taxon>Micromonosporaceae</taxon>
        <taxon>Micromonospora</taxon>
    </lineage>
</organism>
<evidence type="ECO:0000313" key="2">
    <source>
        <dbReference type="EMBL" id="SCF15423.1"/>
    </source>
</evidence>
<evidence type="ECO:0000313" key="3">
    <source>
        <dbReference type="Proteomes" id="UP000198551"/>
    </source>
</evidence>
<accession>A0A1C4Y3Y6</accession>
<keyword evidence="1" id="KW-1133">Transmembrane helix</keyword>
<keyword evidence="3" id="KW-1185">Reference proteome</keyword>
<gene>
    <name evidence="2" type="ORF">GA0070215_109148</name>
</gene>
<dbReference type="EMBL" id="FMCV01000009">
    <property type="protein sequence ID" value="SCF15423.1"/>
    <property type="molecule type" value="Genomic_DNA"/>
</dbReference>
<sequence>MLWRRPPRPFLTIVVIGALYGVFLAAGHQVFWDSSLGMDAPGLAGLEPGAREALLRGAAVMSSLVTGTMVGVIAGGVAVLLGRVLPAPARRGDQVDGSRPPA</sequence>
<feature type="transmembrane region" description="Helical" evidence="1">
    <location>
        <begin position="12"/>
        <end position="32"/>
    </location>
</feature>
<dbReference type="AlphaFoldDB" id="A0A1C4Y3Y6"/>